<dbReference type="SMART" id="SM00082">
    <property type="entry name" value="LRRCT"/>
    <property type="match status" value="1"/>
</dbReference>
<protein>
    <submittedName>
        <fullName evidence="6">Leucine-rich repeat-containing protein 19</fullName>
    </submittedName>
</protein>
<dbReference type="EMBL" id="AKHW03003207">
    <property type="protein sequence ID" value="KYO35203.1"/>
    <property type="molecule type" value="Genomic_DNA"/>
</dbReference>
<dbReference type="SMART" id="SM00369">
    <property type="entry name" value="LRR_TYP"/>
    <property type="match status" value="4"/>
</dbReference>
<organism evidence="6 7">
    <name type="scientific">Alligator mississippiensis</name>
    <name type="common">American alligator</name>
    <dbReference type="NCBI Taxonomy" id="8496"/>
    <lineage>
        <taxon>Eukaryota</taxon>
        <taxon>Metazoa</taxon>
        <taxon>Chordata</taxon>
        <taxon>Craniata</taxon>
        <taxon>Vertebrata</taxon>
        <taxon>Euteleostomi</taxon>
        <taxon>Archelosauria</taxon>
        <taxon>Archosauria</taxon>
        <taxon>Crocodylia</taxon>
        <taxon>Alligatoridae</taxon>
        <taxon>Alligatorinae</taxon>
        <taxon>Alligator</taxon>
    </lineage>
</organism>
<dbReference type="InterPro" id="IPR032675">
    <property type="entry name" value="LRR_dom_sf"/>
</dbReference>
<dbReference type="Proteomes" id="UP000050525">
    <property type="component" value="Unassembled WGS sequence"/>
</dbReference>
<feature type="domain" description="LRRCT" evidence="5">
    <location>
        <begin position="197"/>
        <end position="249"/>
    </location>
</feature>
<proteinExistence type="predicted"/>
<dbReference type="Pfam" id="PF13855">
    <property type="entry name" value="LRR_8"/>
    <property type="match status" value="1"/>
</dbReference>
<keyword evidence="3" id="KW-0677">Repeat</keyword>
<dbReference type="Gene3D" id="3.80.10.10">
    <property type="entry name" value="Ribonuclease Inhibitor"/>
    <property type="match status" value="1"/>
</dbReference>
<dbReference type="SUPFAM" id="SSF52058">
    <property type="entry name" value="L domain-like"/>
    <property type="match status" value="1"/>
</dbReference>
<keyword evidence="4" id="KW-0812">Transmembrane</keyword>
<evidence type="ECO:0000313" key="6">
    <source>
        <dbReference type="EMBL" id="KYO35203.1"/>
    </source>
</evidence>
<dbReference type="GO" id="GO:0038023">
    <property type="term" value="F:signaling receptor activity"/>
    <property type="evidence" value="ECO:0007669"/>
    <property type="project" value="TreeGrafter"/>
</dbReference>
<evidence type="ECO:0000256" key="2">
    <source>
        <dbReference type="ARBA" id="ARBA00022729"/>
    </source>
</evidence>
<feature type="transmembrane region" description="Helical" evidence="4">
    <location>
        <begin position="295"/>
        <end position="316"/>
    </location>
</feature>
<keyword evidence="1" id="KW-0433">Leucine-rich repeat</keyword>
<evidence type="ECO:0000259" key="5">
    <source>
        <dbReference type="SMART" id="SM00082"/>
    </source>
</evidence>
<accession>A0A151NEF3</accession>
<dbReference type="InterPro" id="IPR000483">
    <property type="entry name" value="Cys-rich_flank_reg_C"/>
</dbReference>
<dbReference type="GO" id="GO:0005886">
    <property type="term" value="C:plasma membrane"/>
    <property type="evidence" value="ECO:0007669"/>
    <property type="project" value="TreeGrafter"/>
</dbReference>
<keyword evidence="4" id="KW-1133">Transmembrane helix</keyword>
<keyword evidence="2" id="KW-0732">Signal</keyword>
<dbReference type="Pfam" id="PF15176">
    <property type="entry name" value="LRR19-TM"/>
    <property type="match status" value="1"/>
</dbReference>
<keyword evidence="7" id="KW-1185">Reference proteome</keyword>
<dbReference type="PANTHER" id="PTHR31450">
    <property type="entry name" value="LEUCINE-RICH REPEAT-CONTAINING PROTEIN 19 LRRC19 FAMILY MEMBER"/>
    <property type="match status" value="1"/>
</dbReference>
<gene>
    <name evidence="6" type="primary">LRRC19</name>
    <name evidence="6" type="ORF">Y1Q_0001079</name>
</gene>
<dbReference type="AlphaFoldDB" id="A0A151NEF3"/>
<evidence type="ECO:0000256" key="4">
    <source>
        <dbReference type="SAM" id="Phobius"/>
    </source>
</evidence>
<evidence type="ECO:0000256" key="3">
    <source>
        <dbReference type="ARBA" id="ARBA00022737"/>
    </source>
</evidence>
<evidence type="ECO:0000256" key="1">
    <source>
        <dbReference type="ARBA" id="ARBA00022614"/>
    </source>
</evidence>
<keyword evidence="4" id="KW-0472">Membrane</keyword>
<dbReference type="PROSITE" id="PS51450">
    <property type="entry name" value="LRR"/>
    <property type="match status" value="2"/>
</dbReference>
<sequence length="396" mass="44957">MHRKMHKHTYAVWRNNNKVLNMKLFWLLIWTGAVFSNQATTVCITTSQTVTCTESARNYSSIPLNISQNVTHLNLTNNRITLNNQTQKALQIYSNLTELYLNDNIITVLFNNVFCNLLNLRILDVSHNNISTILPGAFTGLNQLSKLNLQHNKISELDSDVFTPLRSMTVLNLQDNLLKYFDIKASFKMTTIALAGNPWNCSCRMLILQKWLNVSNVTVENENETLCAYPEAWKKSSIKTAPIQTAGCQLTATTTLSTSSTNPKSMVILTSSLNSTSKVTNNATHSDSPPLGKSWAFLVGVLIFVLTTTVLIFTAVKCPTWYRYLISYNHRRLEEDEPDMFEEEFAADISHFPPISNDYNQENSTVIFKQIHTFVPEEDGFIEDKYIDTNELVEES</sequence>
<evidence type="ECO:0000313" key="7">
    <source>
        <dbReference type="Proteomes" id="UP000050525"/>
    </source>
</evidence>
<reference evidence="6 7" key="1">
    <citation type="journal article" date="2012" name="Genome Biol.">
        <title>Sequencing three crocodilian genomes to illuminate the evolution of archosaurs and amniotes.</title>
        <authorList>
            <person name="St John J.A."/>
            <person name="Braun E.L."/>
            <person name="Isberg S.R."/>
            <person name="Miles L.G."/>
            <person name="Chong A.Y."/>
            <person name="Gongora J."/>
            <person name="Dalzell P."/>
            <person name="Moran C."/>
            <person name="Bed'hom B."/>
            <person name="Abzhanov A."/>
            <person name="Burgess S.C."/>
            <person name="Cooksey A.M."/>
            <person name="Castoe T.A."/>
            <person name="Crawford N.G."/>
            <person name="Densmore L.D."/>
            <person name="Drew J.C."/>
            <person name="Edwards S.V."/>
            <person name="Faircloth B.C."/>
            <person name="Fujita M.K."/>
            <person name="Greenwold M.J."/>
            <person name="Hoffmann F.G."/>
            <person name="Howard J.M."/>
            <person name="Iguchi T."/>
            <person name="Janes D.E."/>
            <person name="Khan S.Y."/>
            <person name="Kohno S."/>
            <person name="de Koning A.J."/>
            <person name="Lance S.L."/>
            <person name="McCarthy F.M."/>
            <person name="McCormack J.E."/>
            <person name="Merchant M.E."/>
            <person name="Peterson D.G."/>
            <person name="Pollock D.D."/>
            <person name="Pourmand N."/>
            <person name="Raney B.J."/>
            <person name="Roessler K.A."/>
            <person name="Sanford J.R."/>
            <person name="Sawyer R.H."/>
            <person name="Schmidt C.J."/>
            <person name="Triplett E.W."/>
            <person name="Tuberville T.D."/>
            <person name="Venegas-Anaya M."/>
            <person name="Howard J.T."/>
            <person name="Jarvis E.D."/>
            <person name="Guillette L.J.Jr."/>
            <person name="Glenn T.C."/>
            <person name="Green R.E."/>
            <person name="Ray D.A."/>
        </authorList>
    </citation>
    <scope>NUCLEOTIDE SEQUENCE [LARGE SCALE GENOMIC DNA]</scope>
    <source>
        <strain evidence="6">KSC_2009_1</strain>
    </source>
</reference>
<dbReference type="InterPro" id="IPR001611">
    <property type="entry name" value="Leu-rich_rpt"/>
</dbReference>
<dbReference type="STRING" id="8496.A0A151NEF3"/>
<name>A0A151NEF3_ALLMI</name>
<dbReference type="InterPro" id="IPR003591">
    <property type="entry name" value="Leu-rich_rpt_typical-subtyp"/>
</dbReference>
<dbReference type="eggNOG" id="KOG0619">
    <property type="taxonomic scope" value="Eukaryota"/>
</dbReference>
<comment type="caution">
    <text evidence="6">The sequence shown here is derived from an EMBL/GenBank/DDBJ whole genome shotgun (WGS) entry which is preliminary data.</text>
</comment>
<dbReference type="GO" id="GO:1901224">
    <property type="term" value="P:positive regulation of non-canonical NF-kappaB signal transduction"/>
    <property type="evidence" value="ECO:0007669"/>
    <property type="project" value="TreeGrafter"/>
</dbReference>
<dbReference type="PANTHER" id="PTHR31450:SF4">
    <property type="entry name" value="LEUCINE-RICH REPEAT-CONTAINING PROTEIN 19"/>
    <property type="match status" value="1"/>
</dbReference>